<dbReference type="OrthoDB" id="312015at2759"/>
<dbReference type="PANTHER" id="PTHR46507:SF4">
    <property type="entry name" value="SSX FAMILY MEMBER 2 INTERACTING PROTEIN"/>
    <property type="match status" value="1"/>
</dbReference>
<keyword evidence="3" id="KW-1185">Reference proteome</keyword>
<gene>
    <name evidence="2" type="ORF">EAI_08922</name>
</gene>
<dbReference type="OMA" id="ETQHEHE"/>
<dbReference type="InterPro" id="IPR052300">
    <property type="entry name" value="Adhesion_Centrosome_assoc"/>
</dbReference>
<dbReference type="GO" id="GO:0035735">
    <property type="term" value="P:intraciliary transport involved in cilium assembly"/>
    <property type="evidence" value="ECO:0007669"/>
    <property type="project" value="TreeGrafter"/>
</dbReference>
<dbReference type="InParanoid" id="E2BYG9"/>
<dbReference type="PANTHER" id="PTHR46507">
    <property type="entry name" value="AFADIN- AND ALPHA-ACTININ-BINDING PROTEIN"/>
    <property type="match status" value="1"/>
</dbReference>
<name>E2BYG9_HARSA</name>
<dbReference type="PhylomeDB" id="E2BYG9"/>
<dbReference type="STRING" id="610380.E2BYG9"/>
<evidence type="ECO:0000256" key="1">
    <source>
        <dbReference type="SAM" id="Coils"/>
    </source>
</evidence>
<dbReference type="Proteomes" id="UP000008237">
    <property type="component" value="Unassembled WGS sequence"/>
</dbReference>
<sequence length="263" mass="30942">MSIFRKFSHPNGDETFISTTQFDDENNEDIFCTEDNLKESLCELSEELSSLGITPITLDNDDDLQSAEKQPFIQIINSTWDLVHKHRSFMRLYDKTVLLNHKTYNNNIHFKNQVTRLQEDLEKKEQALHDAQTRENKLKYHLDNASRDLKREKEEARKLGKQVQSKNIQHEHEMKRILQINQKLQEQLRKSIGTFIPRDKALQKIQTDQEKELASYKRTVSRLEENNRQMLEEINDLKEALALHKGAIDLQIEASGAWIDVEK</sequence>
<keyword evidence="1" id="KW-0175">Coiled coil</keyword>
<evidence type="ECO:0000313" key="2">
    <source>
        <dbReference type="EMBL" id="EFN79253.1"/>
    </source>
</evidence>
<evidence type="ECO:0008006" key="4">
    <source>
        <dbReference type="Google" id="ProtNLM"/>
    </source>
</evidence>
<feature type="coiled-coil region" evidence="1">
    <location>
        <begin position="107"/>
        <end position="247"/>
    </location>
</feature>
<protein>
    <recommendedName>
        <fullName evidence="4">Afadin-and alpha-actinin-binding protein</fullName>
    </recommendedName>
</protein>
<dbReference type="GO" id="GO:0036064">
    <property type="term" value="C:ciliary basal body"/>
    <property type="evidence" value="ECO:0007669"/>
    <property type="project" value="TreeGrafter"/>
</dbReference>
<dbReference type="AlphaFoldDB" id="E2BYG9"/>
<evidence type="ECO:0000313" key="3">
    <source>
        <dbReference type="Proteomes" id="UP000008237"/>
    </source>
</evidence>
<dbReference type="KEGG" id="hst:105187956"/>
<dbReference type="GO" id="GO:0034451">
    <property type="term" value="C:centriolar satellite"/>
    <property type="evidence" value="ECO:0007669"/>
    <property type="project" value="TreeGrafter"/>
</dbReference>
<proteinExistence type="predicted"/>
<reference evidence="2 3" key="1">
    <citation type="journal article" date="2010" name="Science">
        <title>Genomic comparison of the ants Camponotus floridanus and Harpegnathos saltator.</title>
        <authorList>
            <person name="Bonasio R."/>
            <person name="Zhang G."/>
            <person name="Ye C."/>
            <person name="Mutti N.S."/>
            <person name="Fang X."/>
            <person name="Qin N."/>
            <person name="Donahue G."/>
            <person name="Yang P."/>
            <person name="Li Q."/>
            <person name="Li C."/>
            <person name="Zhang P."/>
            <person name="Huang Z."/>
            <person name="Berger S.L."/>
            <person name="Reinberg D."/>
            <person name="Wang J."/>
            <person name="Liebig J."/>
        </authorList>
    </citation>
    <scope>NUCLEOTIDE SEQUENCE [LARGE SCALE GENOMIC DNA]</scope>
    <source>
        <strain evidence="2 3">R22 G/1</strain>
    </source>
</reference>
<accession>E2BYG9</accession>
<organism evidence="3">
    <name type="scientific">Harpegnathos saltator</name>
    <name type="common">Jerdon's jumping ant</name>
    <dbReference type="NCBI Taxonomy" id="610380"/>
    <lineage>
        <taxon>Eukaryota</taxon>
        <taxon>Metazoa</taxon>
        <taxon>Ecdysozoa</taxon>
        <taxon>Arthropoda</taxon>
        <taxon>Hexapoda</taxon>
        <taxon>Insecta</taxon>
        <taxon>Pterygota</taxon>
        <taxon>Neoptera</taxon>
        <taxon>Endopterygota</taxon>
        <taxon>Hymenoptera</taxon>
        <taxon>Apocrita</taxon>
        <taxon>Aculeata</taxon>
        <taxon>Formicoidea</taxon>
        <taxon>Formicidae</taxon>
        <taxon>Ponerinae</taxon>
        <taxon>Ponerini</taxon>
        <taxon>Harpegnathos</taxon>
    </lineage>
</organism>
<dbReference type="EMBL" id="GL451478">
    <property type="protein sequence ID" value="EFN79253.1"/>
    <property type="molecule type" value="Genomic_DNA"/>
</dbReference>